<dbReference type="PANTHER" id="PTHR14464:SF4">
    <property type="entry name" value="EXONUCLEASE V"/>
    <property type="match status" value="1"/>
</dbReference>
<gene>
    <name evidence="3" type="ORF">D9757_010842</name>
</gene>
<dbReference type="Pfam" id="PF09810">
    <property type="entry name" value="Exo5"/>
    <property type="match status" value="2"/>
</dbReference>
<dbReference type="InterPro" id="IPR019190">
    <property type="entry name" value="EXOV"/>
</dbReference>
<evidence type="ECO:0000256" key="1">
    <source>
        <dbReference type="ARBA" id="ARBA00009797"/>
    </source>
</evidence>
<dbReference type="GO" id="GO:0005739">
    <property type="term" value="C:mitochondrion"/>
    <property type="evidence" value="ECO:0007669"/>
    <property type="project" value="TreeGrafter"/>
</dbReference>
<evidence type="ECO:0000313" key="3">
    <source>
        <dbReference type="EMBL" id="KAF5366932.1"/>
    </source>
</evidence>
<dbReference type="OrthoDB" id="354769at2759"/>
<dbReference type="GO" id="GO:0005634">
    <property type="term" value="C:nucleus"/>
    <property type="evidence" value="ECO:0007669"/>
    <property type="project" value="TreeGrafter"/>
</dbReference>
<protein>
    <submittedName>
        <fullName evidence="3">Uncharacterized protein</fullName>
    </submittedName>
</protein>
<dbReference type="EMBL" id="JAACJN010000146">
    <property type="protein sequence ID" value="KAF5366932.1"/>
    <property type="molecule type" value="Genomic_DNA"/>
</dbReference>
<keyword evidence="4" id="KW-1185">Reference proteome</keyword>
<feature type="compositionally biased region" description="Polar residues" evidence="2">
    <location>
        <begin position="53"/>
        <end position="64"/>
    </location>
</feature>
<reference evidence="3 4" key="1">
    <citation type="journal article" date="2020" name="ISME J.">
        <title>Uncovering the hidden diversity of litter-decomposition mechanisms in mushroom-forming fungi.</title>
        <authorList>
            <person name="Floudas D."/>
            <person name="Bentzer J."/>
            <person name="Ahren D."/>
            <person name="Johansson T."/>
            <person name="Persson P."/>
            <person name="Tunlid A."/>
        </authorList>
    </citation>
    <scope>NUCLEOTIDE SEQUENCE [LARGE SCALE GENOMIC DNA]</scope>
    <source>
        <strain evidence="3 4">CBS 406.79</strain>
    </source>
</reference>
<comment type="caution">
    <text evidence="3">The sequence shown here is derived from an EMBL/GenBank/DDBJ whole genome shotgun (WGS) entry which is preliminary data.</text>
</comment>
<name>A0A8H5GL38_9AGAR</name>
<dbReference type="AlphaFoldDB" id="A0A8H5GL38"/>
<proteinExistence type="inferred from homology"/>
<sequence>MVNLSDEDEYDLYDHFSDLTKEQLAELDVASSSAPSSSKTIPRVRVEIEDPEASNSAMADNQKPSIIGSPLRQFRPNNVISVTDLVSPAWCEVQFDYGLRQKRHRRLPDRPASFTTEQGTEIFVDKVVAAAADQNMKRGKSVHKRLEREIQPEQVQVQISTEEERWGLRYINIFLHLYLANITYRIINMIDCVELLLLSGCAREMPVFGIVKGNVVLGIIDEVVLDQPTTRIKRELKSPPSTPQKPKRARVSPSQLPITTFLSSSSVPLSSDTFITPYSFHLIDTKTRRNSSLPREEDALSSRLQLMMYHRMLANLIASSTPFDFNSFWRKLGLDEAAPFSPKFLAQTLLTRDEQCLKKLTQLWFRKTSQLRGIQLSSTLQLIYRSQTKYRGRRQKNQHLPVISSKEEQDIATAVAASLRDVQMLPKVNQADAGGSVVEQKAGSSIEDPEVQREIEQSLLSRLDDAGLNLDYNQDDTRPQTDIIGTREFEVDHALLDNYLLDIMRWWNGERKPRGVSLEQSGRCLSVPTVYSRLCCF</sequence>
<dbReference type="GO" id="GO:0036297">
    <property type="term" value="P:interstrand cross-link repair"/>
    <property type="evidence" value="ECO:0007669"/>
    <property type="project" value="TreeGrafter"/>
</dbReference>
<feature type="region of interest" description="Disordered" evidence="2">
    <location>
        <begin position="50"/>
        <end position="70"/>
    </location>
</feature>
<comment type="similarity">
    <text evidence="1">Belongs to the EXO5 family.</text>
</comment>
<evidence type="ECO:0000256" key="2">
    <source>
        <dbReference type="SAM" id="MobiDB-lite"/>
    </source>
</evidence>
<feature type="region of interest" description="Disordered" evidence="2">
    <location>
        <begin position="231"/>
        <end position="252"/>
    </location>
</feature>
<accession>A0A8H5GL38</accession>
<evidence type="ECO:0000313" key="4">
    <source>
        <dbReference type="Proteomes" id="UP000518752"/>
    </source>
</evidence>
<dbReference type="Proteomes" id="UP000518752">
    <property type="component" value="Unassembled WGS sequence"/>
</dbReference>
<organism evidence="3 4">
    <name type="scientific">Collybiopsis confluens</name>
    <dbReference type="NCBI Taxonomy" id="2823264"/>
    <lineage>
        <taxon>Eukaryota</taxon>
        <taxon>Fungi</taxon>
        <taxon>Dikarya</taxon>
        <taxon>Basidiomycota</taxon>
        <taxon>Agaricomycotina</taxon>
        <taxon>Agaricomycetes</taxon>
        <taxon>Agaricomycetidae</taxon>
        <taxon>Agaricales</taxon>
        <taxon>Marasmiineae</taxon>
        <taxon>Omphalotaceae</taxon>
        <taxon>Collybiopsis</taxon>
    </lineage>
</organism>
<dbReference type="PANTHER" id="PTHR14464">
    <property type="entry name" value="EXONUCLEASE V"/>
    <property type="match status" value="1"/>
</dbReference>
<dbReference type="GO" id="GO:0045145">
    <property type="term" value="F:single-stranded DNA 5'-3' DNA exonuclease activity"/>
    <property type="evidence" value="ECO:0007669"/>
    <property type="project" value="InterPro"/>
</dbReference>